<protein>
    <submittedName>
        <fullName evidence="5">TRK system potassium uptake protein CeoC1</fullName>
    </submittedName>
    <submittedName>
        <fullName evidence="6">TrkA family potassium uptake protein</fullName>
    </submittedName>
</protein>
<dbReference type="SUPFAM" id="SSF116726">
    <property type="entry name" value="TrkA C-terminal domain-like"/>
    <property type="match status" value="1"/>
</dbReference>
<dbReference type="RefSeq" id="WP_042910943.1">
    <property type="nucleotide sequence ID" value="NZ_CP015267.1"/>
</dbReference>
<dbReference type="Gene3D" id="3.40.50.720">
    <property type="entry name" value="NAD(P)-binding Rossmann-like Domain"/>
    <property type="match status" value="1"/>
</dbReference>
<name>A0A1Y0T299_MYCIT</name>
<dbReference type="InterPro" id="IPR003148">
    <property type="entry name" value="RCK_N"/>
</dbReference>
<dbReference type="Gene3D" id="3.30.70.1450">
    <property type="entry name" value="Regulator of K+ conductance, C-terminal domain"/>
    <property type="match status" value="1"/>
</dbReference>
<evidence type="ECO:0000313" key="6">
    <source>
        <dbReference type="EMBL" id="MDM3928785.1"/>
    </source>
</evidence>
<proteinExistence type="predicted"/>
<evidence type="ECO:0000313" key="7">
    <source>
        <dbReference type="Proteomes" id="UP000198286"/>
    </source>
</evidence>
<keyword evidence="8" id="KW-1185">Reference proteome</keyword>
<dbReference type="SUPFAM" id="SSF51735">
    <property type="entry name" value="NAD(P)-binding Rossmann-fold domains"/>
    <property type="match status" value="1"/>
</dbReference>
<dbReference type="EMBL" id="CP015267">
    <property type="protein sequence ID" value="ASL13933.1"/>
    <property type="molecule type" value="Genomic_DNA"/>
</dbReference>
<dbReference type="InterPro" id="IPR050721">
    <property type="entry name" value="Trk_Ktr_HKT_K-transport"/>
</dbReference>
<reference evidence="6 8" key="3">
    <citation type="submission" date="2023-06" db="EMBL/GenBank/DDBJ databases">
        <title>Itaconate inhibition of nontuberculous mycobacteria.</title>
        <authorList>
            <person name="Breen P."/>
            <person name="Zimbric M."/>
            <person name="Caverly L."/>
        </authorList>
    </citation>
    <scope>NUCLEOTIDE SEQUENCE [LARGE SCALE GENOMIC DNA]</scope>
    <source>
        <strain evidence="6 8">FLAC1071</strain>
    </source>
</reference>
<dbReference type="EMBL" id="JASZZX010000026">
    <property type="protein sequence ID" value="MDM3928785.1"/>
    <property type="molecule type" value="Genomic_DNA"/>
</dbReference>
<dbReference type="Proteomes" id="UP000198286">
    <property type="component" value="Chromosome"/>
</dbReference>
<evidence type="ECO:0000259" key="3">
    <source>
        <dbReference type="PROSITE" id="PS51201"/>
    </source>
</evidence>
<sequence length="240" mass="25225">MRIGIAGAGAVGRSVALELLEAGHRVLLIERNVDHYVPQTVPDAEWLLADACELASLQESGLQLCDVVIAATGDDKVNLAAALLAKAEFGVARVVARVNDLRNEWLFTEAWGIDVAVSTPRAMVAGVEGAIDVGHLVQLMGLARGQVGLSKLTLPVDNPLVGRRISDLPLPDNAALITVLRAGSVILPQPDDVLEAGDEMLFVAGSAAENQVRALIVQGAPARAVRRREIPAGPVRNLPA</sequence>
<feature type="domain" description="RCK C-terminal" evidence="4">
    <location>
        <begin position="137"/>
        <end position="218"/>
    </location>
</feature>
<keyword evidence="1" id="KW-0813">Transport</keyword>
<dbReference type="PROSITE" id="PS51202">
    <property type="entry name" value="RCK_C"/>
    <property type="match status" value="1"/>
</dbReference>
<evidence type="ECO:0000256" key="2">
    <source>
        <dbReference type="ARBA" id="ARBA00023065"/>
    </source>
</evidence>
<dbReference type="Pfam" id="PF02254">
    <property type="entry name" value="TrkA_N"/>
    <property type="match status" value="1"/>
</dbReference>
<reference evidence="5 7" key="1">
    <citation type="journal article" date="2017" name="Lancet Infect. Dis.">
        <title>Global outbreak of severe Mycobacterium chimaera disease after cardiac surgery: a molecular epidemiological study.</title>
        <authorList>
            <person name="van Ingen J."/>
            <person name="Kohl T."/>
            <person name="Kranzer K."/>
            <person name="Hasse B."/>
            <person name="Keller P."/>
            <person name="Szafranska A."/>
            <person name="Hillemann D."/>
            <person name="Chand M."/>
            <person name="Schreiber P."/>
            <person name="Sommerstein R."/>
            <person name="Berger C."/>
            <person name="Genoni M."/>
            <person name="Ruegg C."/>
            <person name="Troillet N."/>
            <person name="Widmer A.F."/>
            <person name="Becker S.L."/>
            <person name="Herrmann M."/>
            <person name="Eckmanns T."/>
            <person name="Haller S."/>
            <person name="Hoeller C."/>
            <person name="Debast S.B."/>
            <person name="Wolfhagen M.J."/>
            <person name="Hopman J."/>
            <person name="Kluytmans J."/>
            <person name="Langelaar M."/>
            <person name="Notermans D.W."/>
            <person name="ten Oever J."/>
            <person name="van den Barselaar P."/>
            <person name="Vonk A.B.A."/>
            <person name="Vos M.C."/>
            <person name="Ahmed N."/>
            <person name="Brown T."/>
            <person name="Crook D."/>
            <person name="Lamagni T."/>
            <person name="Phin N."/>
            <person name="Smith E.G."/>
            <person name="Zambon M."/>
            <person name="Serr A."/>
            <person name="Goetting T."/>
            <person name="Ebner W."/>
            <person name="Thuermer A."/>
            <person name="Utpatel C."/>
            <person name="Sproer C."/>
            <person name="Bunk B."/>
            <person name="Nubel U."/>
            <person name="Bloemberg G."/>
            <person name="Bottger E."/>
            <person name="Niemann S."/>
            <person name="Wagner D."/>
            <person name="Sax H."/>
        </authorList>
    </citation>
    <scope>NUCLEOTIDE SEQUENCE [LARGE SCALE GENOMIC DNA]</scope>
    <source>
        <strain evidence="5 7">ZUERICH-2</strain>
    </source>
</reference>
<feature type="domain" description="RCK N-terminal" evidence="3">
    <location>
        <begin position="1"/>
        <end position="117"/>
    </location>
</feature>
<evidence type="ECO:0000259" key="4">
    <source>
        <dbReference type="PROSITE" id="PS51202"/>
    </source>
</evidence>
<dbReference type="GO" id="GO:0006813">
    <property type="term" value="P:potassium ion transport"/>
    <property type="evidence" value="ECO:0007669"/>
    <property type="project" value="InterPro"/>
</dbReference>
<dbReference type="AlphaFoldDB" id="A0A1Y0T299"/>
<keyword evidence="2" id="KW-0406">Ion transport</keyword>
<dbReference type="Pfam" id="PF02080">
    <property type="entry name" value="TrkA_C"/>
    <property type="match status" value="1"/>
</dbReference>
<gene>
    <name evidence="5" type="ORF">MYCOZU2_01498</name>
    <name evidence="6" type="ORF">QRB35_22635</name>
</gene>
<dbReference type="PANTHER" id="PTHR43833">
    <property type="entry name" value="POTASSIUM CHANNEL PROTEIN 2-RELATED-RELATED"/>
    <property type="match status" value="1"/>
</dbReference>
<dbReference type="InterPro" id="IPR006037">
    <property type="entry name" value="RCK_C"/>
</dbReference>
<organism evidence="5 7">
    <name type="scientific">Mycobacterium intracellulare subsp. chimaera</name>
    <dbReference type="NCBI Taxonomy" id="222805"/>
    <lineage>
        <taxon>Bacteria</taxon>
        <taxon>Bacillati</taxon>
        <taxon>Actinomycetota</taxon>
        <taxon>Actinomycetes</taxon>
        <taxon>Mycobacteriales</taxon>
        <taxon>Mycobacteriaceae</taxon>
        <taxon>Mycobacterium</taxon>
        <taxon>Mycobacterium avium complex (MAC)</taxon>
    </lineage>
</organism>
<dbReference type="Proteomes" id="UP001529272">
    <property type="component" value="Unassembled WGS sequence"/>
</dbReference>
<accession>A0A1Y0T299</accession>
<dbReference type="InterPro" id="IPR036291">
    <property type="entry name" value="NAD(P)-bd_dom_sf"/>
</dbReference>
<reference evidence="8" key="2">
    <citation type="submission" date="2023-06" db="EMBL/GenBank/DDBJ databases">
        <title>Itaconate inhibition of nontuberculous mycobacteria.</title>
        <authorList>
            <person name="Spilker T."/>
        </authorList>
    </citation>
    <scope>NUCLEOTIDE SEQUENCE [LARGE SCALE GENOMIC DNA]</scope>
    <source>
        <strain evidence="8">FLAC1071</strain>
    </source>
</reference>
<evidence type="ECO:0000256" key="1">
    <source>
        <dbReference type="ARBA" id="ARBA00022448"/>
    </source>
</evidence>
<dbReference type="InterPro" id="IPR036721">
    <property type="entry name" value="RCK_C_sf"/>
</dbReference>
<dbReference type="PANTHER" id="PTHR43833:SF5">
    <property type="entry name" value="TRK SYSTEM POTASSIUM UPTAKE PROTEIN TRKA"/>
    <property type="match status" value="1"/>
</dbReference>
<dbReference type="PROSITE" id="PS51201">
    <property type="entry name" value="RCK_N"/>
    <property type="match status" value="1"/>
</dbReference>
<evidence type="ECO:0000313" key="8">
    <source>
        <dbReference type="Proteomes" id="UP001529272"/>
    </source>
</evidence>
<evidence type="ECO:0000313" key="5">
    <source>
        <dbReference type="EMBL" id="ASL13933.1"/>
    </source>
</evidence>
<dbReference type="GO" id="GO:0008324">
    <property type="term" value="F:monoatomic cation transmembrane transporter activity"/>
    <property type="evidence" value="ECO:0007669"/>
    <property type="project" value="InterPro"/>
</dbReference>
<reference evidence="6" key="4">
    <citation type="submission" date="2023-06" db="EMBL/GenBank/DDBJ databases">
        <authorList>
            <person name="Spilker T."/>
        </authorList>
    </citation>
    <scope>NUCLEOTIDE SEQUENCE</scope>
    <source>
        <strain evidence="6">FLAC1071</strain>
    </source>
</reference>